<evidence type="ECO:0000259" key="1">
    <source>
        <dbReference type="SMART" id="SM00065"/>
    </source>
</evidence>
<feature type="domain" description="GAF" evidence="1">
    <location>
        <begin position="37"/>
        <end position="181"/>
    </location>
</feature>
<dbReference type="SMART" id="SM00065">
    <property type="entry name" value="GAF"/>
    <property type="match status" value="1"/>
</dbReference>
<organism evidence="2 3">
    <name type="scientific">Sulfitobacter dubius</name>
    <dbReference type="NCBI Taxonomy" id="218673"/>
    <lineage>
        <taxon>Bacteria</taxon>
        <taxon>Pseudomonadati</taxon>
        <taxon>Pseudomonadota</taxon>
        <taxon>Alphaproteobacteria</taxon>
        <taxon>Rhodobacterales</taxon>
        <taxon>Roseobacteraceae</taxon>
        <taxon>Sulfitobacter</taxon>
    </lineage>
</organism>
<dbReference type="EC" id="2.7.13.3" evidence="2"/>
<dbReference type="Proteomes" id="UP000831019">
    <property type="component" value="Chromosome"/>
</dbReference>
<dbReference type="Gene3D" id="3.30.450.40">
    <property type="match status" value="1"/>
</dbReference>
<reference evidence="3" key="1">
    <citation type="journal article" date="2022" name="Microorganisms">
        <title>Beyond the ABCs#Discovery of Three New Plasmid Types in Rhodobacterales (RepQ, RepY, RepW).</title>
        <authorList>
            <person name="Freese H.M."/>
            <person name="Ringel V."/>
            <person name="Overmann J."/>
            <person name="Petersen J."/>
        </authorList>
    </citation>
    <scope>NUCLEOTIDE SEQUENCE [LARGE SCALE GENOMIC DNA]</scope>
    <source>
        <strain evidence="3">DSM 109990</strain>
    </source>
</reference>
<dbReference type="InterPro" id="IPR029016">
    <property type="entry name" value="GAF-like_dom_sf"/>
</dbReference>
<dbReference type="Gene3D" id="3.30.565.10">
    <property type="entry name" value="Histidine kinase-like ATPase, C-terminal domain"/>
    <property type="match status" value="1"/>
</dbReference>
<dbReference type="InterPro" id="IPR036890">
    <property type="entry name" value="HATPase_C_sf"/>
</dbReference>
<keyword evidence="2" id="KW-0418">Kinase</keyword>
<dbReference type="InterPro" id="IPR011495">
    <property type="entry name" value="Sig_transdc_His_kin_sub2_dim/P"/>
</dbReference>
<dbReference type="PANTHER" id="PTHR43102">
    <property type="entry name" value="SLR1143 PROTEIN"/>
    <property type="match status" value="1"/>
</dbReference>
<accession>A0ABY3ZLA2</accession>
<dbReference type="InterPro" id="IPR003018">
    <property type="entry name" value="GAF"/>
</dbReference>
<dbReference type="SUPFAM" id="SSF55874">
    <property type="entry name" value="ATPase domain of HSP90 chaperone/DNA topoisomerase II/histidine kinase"/>
    <property type="match status" value="1"/>
</dbReference>
<evidence type="ECO:0000313" key="2">
    <source>
        <dbReference type="EMBL" id="UOA14441.1"/>
    </source>
</evidence>
<keyword evidence="2" id="KW-0808">Transferase</keyword>
<dbReference type="GO" id="GO:0004673">
    <property type="term" value="F:protein histidine kinase activity"/>
    <property type="evidence" value="ECO:0007669"/>
    <property type="project" value="UniProtKB-EC"/>
</dbReference>
<evidence type="ECO:0000313" key="3">
    <source>
        <dbReference type="Proteomes" id="UP000831019"/>
    </source>
</evidence>
<dbReference type="EMBL" id="CP085144">
    <property type="protein sequence ID" value="UOA14441.1"/>
    <property type="molecule type" value="Genomic_DNA"/>
</dbReference>
<gene>
    <name evidence="2" type="primary">pdtaS_2</name>
    <name evidence="2" type="ORF">DSM109990_01246</name>
</gene>
<dbReference type="PANTHER" id="PTHR43102:SF2">
    <property type="entry name" value="GAF DOMAIN-CONTAINING PROTEIN"/>
    <property type="match status" value="1"/>
</dbReference>
<proteinExistence type="predicted"/>
<dbReference type="Pfam" id="PF01590">
    <property type="entry name" value="GAF"/>
    <property type="match status" value="1"/>
</dbReference>
<name>A0ABY3ZLA2_9RHOB</name>
<dbReference type="SUPFAM" id="SSF55781">
    <property type="entry name" value="GAF domain-like"/>
    <property type="match status" value="1"/>
</dbReference>
<dbReference type="InterPro" id="IPR003594">
    <property type="entry name" value="HATPase_dom"/>
</dbReference>
<dbReference type="Pfam" id="PF13581">
    <property type="entry name" value="HATPase_c_2"/>
    <property type="match status" value="1"/>
</dbReference>
<sequence length="372" mass="40627">MFSRTNPERAIVLRANPHPQQDQRLRTLYGYDILDTPREAEFDEIVELAAEICDAPISVINLIDKDRQWFKAEVGLGARETPLDTSLCSHAILEAPFVEIPDTLEDPRMADNPLCTAGDGNGLRFYAGALLVAPDGLPLGTLCILDNKPRALSAHQRKAVAVLARQVMKQLDLRLSLSRQAVLMSEADHRVKNSLQTLSAMVRLHARQLDDKATIDVLDSIQRRVNAMATLHGELQSSGGRDEVDAEKYLDKVAGLLQQTAPDHIKISYTADQALLRANVASSLGLIISEFAANSIKHGFPGTTPGHITIDLALRDGHFHLTCKDNGLGTKSESKQRPDSIGQTLMAAAASQLDAQVDHKLTPEGSRLSLTF</sequence>
<dbReference type="Pfam" id="PF07568">
    <property type="entry name" value="HisKA_2"/>
    <property type="match status" value="1"/>
</dbReference>
<keyword evidence="3" id="KW-1185">Reference proteome</keyword>
<protein>
    <submittedName>
        <fullName evidence="2">Sensor histidine kinase pdtaS</fullName>
        <ecNumber evidence="2">2.7.13.3</ecNumber>
    </submittedName>
</protein>